<accession>A0A7H0LL11</accession>
<organism evidence="2 3">
    <name type="scientific">Sphingomonas alpina</name>
    <dbReference type="NCBI Taxonomy" id="653931"/>
    <lineage>
        <taxon>Bacteria</taxon>
        <taxon>Pseudomonadati</taxon>
        <taxon>Pseudomonadota</taxon>
        <taxon>Alphaproteobacteria</taxon>
        <taxon>Sphingomonadales</taxon>
        <taxon>Sphingomonadaceae</taxon>
        <taxon>Sphingomonas</taxon>
    </lineage>
</organism>
<dbReference type="AlphaFoldDB" id="A0A7H0LL11"/>
<gene>
    <name evidence="2" type="ORF">H3Z74_03765</name>
</gene>
<evidence type="ECO:0000313" key="3">
    <source>
        <dbReference type="Proteomes" id="UP000516148"/>
    </source>
</evidence>
<keyword evidence="2" id="KW-0808">Transferase</keyword>
<dbReference type="SUPFAM" id="SSF56112">
    <property type="entry name" value="Protein kinase-like (PK-like)"/>
    <property type="match status" value="1"/>
</dbReference>
<dbReference type="RefSeq" id="WP_187762664.1">
    <property type="nucleotide sequence ID" value="NZ_CP061038.1"/>
</dbReference>
<dbReference type="InterPro" id="IPR002575">
    <property type="entry name" value="Aminoglycoside_PTrfase"/>
</dbReference>
<evidence type="ECO:0000313" key="2">
    <source>
        <dbReference type="EMBL" id="QNQ10364.1"/>
    </source>
</evidence>
<dbReference type="Gene3D" id="3.90.1200.10">
    <property type="match status" value="1"/>
</dbReference>
<reference evidence="2 3" key="1">
    <citation type="submission" date="2020-09" db="EMBL/GenBank/DDBJ databases">
        <title>Sphingomonas sp., a new species isolated from pork steak.</title>
        <authorList>
            <person name="Heidler von Heilborn D."/>
        </authorList>
    </citation>
    <scope>NUCLEOTIDE SEQUENCE [LARGE SCALE GENOMIC DNA]</scope>
    <source>
        <strain evidence="3">S8-3T</strain>
    </source>
</reference>
<dbReference type="KEGG" id="spap:H3Z74_03765"/>
<keyword evidence="3" id="KW-1185">Reference proteome</keyword>
<dbReference type="GO" id="GO:0016740">
    <property type="term" value="F:transferase activity"/>
    <property type="evidence" value="ECO:0007669"/>
    <property type="project" value="UniProtKB-KW"/>
</dbReference>
<feature type="domain" description="Aminoglycoside phosphotransferase" evidence="1">
    <location>
        <begin position="28"/>
        <end position="259"/>
    </location>
</feature>
<dbReference type="Proteomes" id="UP000516148">
    <property type="component" value="Chromosome"/>
</dbReference>
<dbReference type="Pfam" id="PF01636">
    <property type="entry name" value="APH"/>
    <property type="match status" value="1"/>
</dbReference>
<evidence type="ECO:0000259" key="1">
    <source>
        <dbReference type="Pfam" id="PF01636"/>
    </source>
</evidence>
<dbReference type="EMBL" id="CP061038">
    <property type="protein sequence ID" value="QNQ10364.1"/>
    <property type="molecule type" value="Genomic_DNA"/>
</dbReference>
<proteinExistence type="predicted"/>
<dbReference type="InterPro" id="IPR011009">
    <property type="entry name" value="Kinase-like_dom_sf"/>
</dbReference>
<protein>
    <submittedName>
        <fullName evidence="2">Aminoglycoside phosphotransferase family protein</fullName>
    </submittedName>
</protein>
<name>A0A7H0LL11_9SPHN</name>
<sequence length="366" mass="39496">MILTRQNVLHYLVQADHLGLDRIVNGDIQIVSRESRNRAFAVSDARGPGFFVKQHRPDEGHWSGGSTLESEAHIYALAAANDRLEALLPPFQSFDSEHQILVIGLVEPAETLRAQHRRTGTLSLPAAKAVGHALATCHIEFGKTLRFGPPNASLAKHRPWILRPDRLDPHVTPSQSAAQARVISIVQDHPDLIDRLRALEPGWRVNGIIHGDMKWDNCLVTNEGASGDTTVTLIDWEMAGTGDVAWDVGGILQSYIVAWIRSTRPRSGDTAASIAASAEIPLSALQQAARGFWNAYASRLDLDRRATATLLSSAVAYAAARIVQTAFEATSDDALVSAHMILALQFTANMLAGPEAVAGSLLGLAA</sequence>